<dbReference type="CDD" id="cd01392">
    <property type="entry name" value="HTH_LacI"/>
    <property type="match status" value="1"/>
</dbReference>
<evidence type="ECO:0000256" key="2">
    <source>
        <dbReference type="ARBA" id="ARBA00023125"/>
    </source>
</evidence>
<keyword evidence="2" id="KW-0238">DNA-binding</keyword>
<dbReference type="PANTHER" id="PTHR30146">
    <property type="entry name" value="LACI-RELATED TRANSCRIPTIONAL REPRESSOR"/>
    <property type="match status" value="1"/>
</dbReference>
<dbReference type="Gene3D" id="1.10.260.40">
    <property type="entry name" value="lambda repressor-like DNA-binding domains"/>
    <property type="match status" value="1"/>
</dbReference>
<dbReference type="SUPFAM" id="SSF53822">
    <property type="entry name" value="Periplasmic binding protein-like I"/>
    <property type="match status" value="1"/>
</dbReference>
<proteinExistence type="predicted"/>
<keyword evidence="3" id="KW-0804">Transcription</keyword>
<dbReference type="Gene3D" id="3.40.50.2300">
    <property type="match status" value="2"/>
</dbReference>
<dbReference type="InterPro" id="IPR028082">
    <property type="entry name" value="Peripla_BP_I"/>
</dbReference>
<gene>
    <name evidence="5" type="ORF">AX777_20880</name>
</gene>
<protein>
    <submittedName>
        <fullName evidence="5">LacI family transcriptional regulator</fullName>
    </submittedName>
</protein>
<comment type="caution">
    <text evidence="5">The sequence shown here is derived from an EMBL/GenBank/DDBJ whole genome shotgun (WGS) entry which is preliminary data.</text>
</comment>
<evidence type="ECO:0000256" key="1">
    <source>
        <dbReference type="ARBA" id="ARBA00023015"/>
    </source>
</evidence>
<organism evidence="5 6">
    <name type="scientific">Sphingobium yanoikuyae</name>
    <name type="common">Sphingomonas yanoikuyae</name>
    <dbReference type="NCBI Taxonomy" id="13690"/>
    <lineage>
        <taxon>Bacteria</taxon>
        <taxon>Pseudomonadati</taxon>
        <taxon>Pseudomonadota</taxon>
        <taxon>Alphaproteobacteria</taxon>
        <taxon>Sphingomonadales</taxon>
        <taxon>Sphingomonadaceae</taxon>
        <taxon>Sphingobium</taxon>
    </lineage>
</organism>
<accession>A0A177JWL5</accession>
<dbReference type="AlphaFoldDB" id="A0A177JWL5"/>
<sequence>MKTIGLVELARIAGVHVSTVSRALDDNPRVSAKTKTRIRALAEEHGFRLNQTASFFRKRRTGAVGVVFPLGHEVQQSLSDPFFMGLLGPLADALAEQGYDLLLSRVVPGDESWLENMVLSGRVDGIILIGQSDQTDVIEGVAKQFAPLVVWGAHRPDLAQITVGTDNLSGGEMAARHLITIGRRRLAFLGDPTVPEFADRYAGFHRAIGRAAEVEEILLPLHLTDQDAYQDMARYLEGHASPDGIFAASDVIAMSAMRAVADQGLRVPQDVSIVGYDDISISAHTVPPLTTVRQDMRSGARLLVDLLMRRMGGETVSSVAMKPELILRGSA</sequence>
<dbReference type="Pfam" id="PF13377">
    <property type="entry name" value="Peripla_BP_3"/>
    <property type="match status" value="1"/>
</dbReference>
<dbReference type="GO" id="GO:0003700">
    <property type="term" value="F:DNA-binding transcription factor activity"/>
    <property type="evidence" value="ECO:0007669"/>
    <property type="project" value="TreeGrafter"/>
</dbReference>
<dbReference type="SMART" id="SM00354">
    <property type="entry name" value="HTH_LACI"/>
    <property type="match status" value="1"/>
</dbReference>
<evidence type="ECO:0000256" key="3">
    <source>
        <dbReference type="ARBA" id="ARBA00023163"/>
    </source>
</evidence>
<dbReference type="SUPFAM" id="SSF47413">
    <property type="entry name" value="lambda repressor-like DNA-binding domains"/>
    <property type="match status" value="1"/>
</dbReference>
<evidence type="ECO:0000313" key="6">
    <source>
        <dbReference type="Proteomes" id="UP000077262"/>
    </source>
</evidence>
<dbReference type="RefSeq" id="WP_063976421.1">
    <property type="nucleotide sequence ID" value="NZ_DAIQKB010000020.1"/>
</dbReference>
<dbReference type="EMBL" id="LSTR01000028">
    <property type="protein sequence ID" value="OAH44725.1"/>
    <property type="molecule type" value="Genomic_DNA"/>
</dbReference>
<dbReference type="InterPro" id="IPR000843">
    <property type="entry name" value="HTH_LacI"/>
</dbReference>
<feature type="domain" description="HTH lacI-type" evidence="4">
    <location>
        <begin position="4"/>
        <end position="58"/>
    </location>
</feature>
<dbReference type="Pfam" id="PF00356">
    <property type="entry name" value="LacI"/>
    <property type="match status" value="1"/>
</dbReference>
<evidence type="ECO:0000259" key="4">
    <source>
        <dbReference type="PROSITE" id="PS50932"/>
    </source>
</evidence>
<keyword evidence="1" id="KW-0805">Transcription regulation</keyword>
<dbReference type="PANTHER" id="PTHR30146:SF120">
    <property type="entry name" value="ALANINE RACEMASE"/>
    <property type="match status" value="1"/>
</dbReference>
<dbReference type="PROSITE" id="PS50932">
    <property type="entry name" value="HTH_LACI_2"/>
    <property type="match status" value="1"/>
</dbReference>
<dbReference type="GO" id="GO:0000976">
    <property type="term" value="F:transcription cis-regulatory region binding"/>
    <property type="evidence" value="ECO:0007669"/>
    <property type="project" value="TreeGrafter"/>
</dbReference>
<name>A0A177JWL5_SPHYA</name>
<dbReference type="InterPro" id="IPR046335">
    <property type="entry name" value="LacI/GalR-like_sensor"/>
</dbReference>
<reference evidence="5 6" key="1">
    <citation type="submission" date="2016-02" db="EMBL/GenBank/DDBJ databases">
        <authorList>
            <person name="Wen L."/>
            <person name="He K."/>
            <person name="Yang H."/>
        </authorList>
    </citation>
    <scope>NUCLEOTIDE SEQUENCE [LARGE SCALE GENOMIC DNA]</scope>
    <source>
        <strain evidence="5 6">CD09_2</strain>
    </source>
</reference>
<dbReference type="InterPro" id="IPR010982">
    <property type="entry name" value="Lambda_DNA-bd_dom_sf"/>
</dbReference>
<dbReference type="Proteomes" id="UP000077262">
    <property type="component" value="Unassembled WGS sequence"/>
</dbReference>
<evidence type="ECO:0000313" key="5">
    <source>
        <dbReference type="EMBL" id="OAH44725.1"/>
    </source>
</evidence>
<dbReference type="OrthoDB" id="8433438at2"/>